<reference evidence="2 3" key="1">
    <citation type="submission" date="2020-05" db="EMBL/GenBank/DDBJ databases">
        <authorList>
            <person name="Mo P."/>
        </authorList>
    </citation>
    <scope>NUCLEOTIDE SEQUENCE [LARGE SCALE GENOMIC DNA]</scope>
    <source>
        <strain evidence="2 3">Gen01</strain>
    </source>
</reference>
<keyword evidence="1" id="KW-1133">Transmembrane helix</keyword>
<dbReference type="Proteomes" id="UP000505377">
    <property type="component" value="Chromosome"/>
</dbReference>
<sequence length="147" mass="15023">MSTSSSVTAAAAFVWLGMVLAISFLEAPLKFRAPGVTVRLGLRIGRIVFRALNVAEVLLLVAAAVSVAVSVSGAGAPGPVLVPVVALAVLLAAQLLVLRPRLNRRSDRVLAGEDLPRSREHLVYVAAEVVKVGLLVALGVGALSGAG</sequence>
<name>A0A6M6JLH4_9PSEU</name>
<proteinExistence type="predicted"/>
<evidence type="ECO:0000313" key="3">
    <source>
        <dbReference type="Proteomes" id="UP000505377"/>
    </source>
</evidence>
<dbReference type="RefSeq" id="WP_172161568.1">
    <property type="nucleotide sequence ID" value="NZ_CP053564.1"/>
</dbReference>
<accession>A0A6M6JLH4</accession>
<gene>
    <name evidence="2" type="ORF">HOP40_22080</name>
</gene>
<evidence type="ECO:0008006" key="4">
    <source>
        <dbReference type="Google" id="ProtNLM"/>
    </source>
</evidence>
<dbReference type="KEGG" id="pbro:HOP40_22080"/>
<evidence type="ECO:0000256" key="1">
    <source>
        <dbReference type="SAM" id="Phobius"/>
    </source>
</evidence>
<evidence type="ECO:0000313" key="2">
    <source>
        <dbReference type="EMBL" id="QJY48155.1"/>
    </source>
</evidence>
<feature type="transmembrane region" description="Helical" evidence="1">
    <location>
        <begin position="122"/>
        <end position="143"/>
    </location>
</feature>
<keyword evidence="1" id="KW-0812">Transmembrane</keyword>
<organism evidence="2 3">
    <name type="scientific">Pseudonocardia broussonetiae</name>
    <dbReference type="NCBI Taxonomy" id="2736640"/>
    <lineage>
        <taxon>Bacteria</taxon>
        <taxon>Bacillati</taxon>
        <taxon>Actinomycetota</taxon>
        <taxon>Actinomycetes</taxon>
        <taxon>Pseudonocardiales</taxon>
        <taxon>Pseudonocardiaceae</taxon>
        <taxon>Pseudonocardia</taxon>
    </lineage>
</organism>
<feature type="transmembrane region" description="Helical" evidence="1">
    <location>
        <begin position="47"/>
        <end position="68"/>
    </location>
</feature>
<keyword evidence="3" id="KW-1185">Reference proteome</keyword>
<protein>
    <recommendedName>
        <fullName evidence="4">DUF4149 domain-containing protein</fullName>
    </recommendedName>
</protein>
<dbReference type="AlphaFoldDB" id="A0A6M6JLH4"/>
<dbReference type="EMBL" id="CP053564">
    <property type="protein sequence ID" value="QJY48155.1"/>
    <property type="molecule type" value="Genomic_DNA"/>
</dbReference>
<feature type="transmembrane region" description="Helical" evidence="1">
    <location>
        <begin position="80"/>
        <end position="98"/>
    </location>
</feature>
<keyword evidence="1" id="KW-0472">Membrane</keyword>
<feature type="transmembrane region" description="Helical" evidence="1">
    <location>
        <begin position="6"/>
        <end position="27"/>
    </location>
</feature>